<accession>A0A450WP35</accession>
<name>A0A450WP35_9GAMM</name>
<dbReference type="AlphaFoldDB" id="A0A450WP35"/>
<dbReference type="EMBL" id="CAADFK010000153">
    <property type="protein sequence ID" value="VFK18807.1"/>
    <property type="molecule type" value="Genomic_DNA"/>
</dbReference>
<sequence length="45" mass="5363">MELYGEIDLHSNNNVKVMNSLTRYDFHFCPDGWRCLHRLPDGIRV</sequence>
<reference evidence="1" key="1">
    <citation type="submission" date="2019-02" db="EMBL/GenBank/DDBJ databases">
        <authorList>
            <person name="Gruber-Vodicka R. H."/>
            <person name="Seah K. B. B."/>
        </authorList>
    </citation>
    <scope>NUCLEOTIDE SEQUENCE</scope>
    <source>
        <strain evidence="1">BECK_S313</strain>
    </source>
</reference>
<evidence type="ECO:0000313" key="1">
    <source>
        <dbReference type="EMBL" id="VFK18807.1"/>
    </source>
</evidence>
<protein>
    <submittedName>
        <fullName evidence="1">Uncharacterized protein</fullName>
    </submittedName>
</protein>
<gene>
    <name evidence="1" type="ORF">BECKLPF1236B_GA0070989_11533</name>
</gene>
<proteinExistence type="predicted"/>
<organism evidence="1">
    <name type="scientific">Candidatus Kentrum sp. LPFa</name>
    <dbReference type="NCBI Taxonomy" id="2126335"/>
    <lineage>
        <taxon>Bacteria</taxon>
        <taxon>Pseudomonadati</taxon>
        <taxon>Pseudomonadota</taxon>
        <taxon>Gammaproteobacteria</taxon>
        <taxon>Candidatus Kentrum</taxon>
    </lineage>
</organism>